<dbReference type="Gene3D" id="3.90.640.20">
    <property type="entry name" value="Heat-shock cognate protein, ATPase"/>
    <property type="match status" value="1"/>
</dbReference>
<dbReference type="InterPro" id="IPR037126">
    <property type="entry name" value="PdaC/RsiV-like_sf"/>
</dbReference>
<feature type="chain" id="PRO_5037335822" evidence="1">
    <location>
        <begin position="27"/>
        <end position="269"/>
    </location>
</feature>
<evidence type="ECO:0000313" key="3">
    <source>
        <dbReference type="EMBL" id="MBM6662027.1"/>
    </source>
</evidence>
<dbReference type="Pfam" id="PF11738">
    <property type="entry name" value="DUF3298"/>
    <property type="match status" value="1"/>
</dbReference>
<keyword evidence="4" id="KW-1185">Reference proteome</keyword>
<gene>
    <name evidence="3" type="ORF">H6B30_09755</name>
</gene>
<accession>A0A938WN46</accession>
<keyword evidence="1" id="KW-0732">Signal</keyword>
<feature type="signal peptide" evidence="1">
    <location>
        <begin position="1"/>
        <end position="26"/>
    </location>
</feature>
<dbReference type="Gene3D" id="3.30.565.40">
    <property type="entry name" value="Fervidobacterium nodosum Rt17-B1 like"/>
    <property type="match status" value="1"/>
</dbReference>
<organism evidence="3 4">
    <name type="scientific">Marseilla massiliensis</name>
    <dbReference type="NCBI Taxonomy" id="1841864"/>
    <lineage>
        <taxon>Bacteria</taxon>
        <taxon>Pseudomonadati</taxon>
        <taxon>Bacteroidota</taxon>
        <taxon>Bacteroidia</taxon>
        <taxon>Bacteroidales</taxon>
        <taxon>Prevotellaceae</taxon>
        <taxon>Marseilla</taxon>
    </lineage>
</organism>
<reference evidence="3 4" key="1">
    <citation type="journal article" date="2021" name="Sci. Rep.">
        <title>The distribution of antibiotic resistance genes in chicken gut microbiota commensals.</title>
        <authorList>
            <person name="Juricova H."/>
            <person name="Matiasovicova J."/>
            <person name="Kubasova T."/>
            <person name="Cejkova D."/>
            <person name="Rychlik I."/>
        </authorList>
    </citation>
    <scope>NUCLEOTIDE SEQUENCE [LARGE SCALE GENOMIC DNA]</scope>
    <source>
        <strain evidence="3 4">An819</strain>
    </source>
</reference>
<dbReference type="EMBL" id="JACJJL010000015">
    <property type="protein sequence ID" value="MBM6662027.1"/>
    <property type="molecule type" value="Genomic_DNA"/>
</dbReference>
<evidence type="ECO:0000256" key="1">
    <source>
        <dbReference type="SAM" id="SignalP"/>
    </source>
</evidence>
<evidence type="ECO:0000259" key="2">
    <source>
        <dbReference type="Pfam" id="PF11738"/>
    </source>
</evidence>
<sequence>MLTYTIKKQAAKAVALSLLAASCLWASCGNEEKADVDFSEFEVSMSAPLDKAPDAPACKIDMTVAYASADDSVGIKINKQIAAMLFDMQGLSLRQAADSFASSYTHDYVDYLTPFYKVDRSDPSKRPWYEYWYKLGTEVRHEKAGTVAYIATREYFEGGAHSIKTQTVTNFDCSTGNAIRLADVFVPGYERQLTDLLLQALKEKAGAADIDALRDKGYLCSSDMHVSTNFILGNDAITFVYNIYEIAPYETGTTELTIGYDDIDNLLKK</sequence>
<feature type="domain" description="DUF3298" evidence="2">
    <location>
        <begin position="182"/>
        <end position="261"/>
    </location>
</feature>
<comment type="caution">
    <text evidence="3">The sequence shown here is derived from an EMBL/GenBank/DDBJ whole genome shotgun (WGS) entry which is preliminary data.</text>
</comment>
<evidence type="ECO:0000313" key="4">
    <source>
        <dbReference type="Proteomes" id="UP000764045"/>
    </source>
</evidence>
<name>A0A938WN46_9BACT</name>
<dbReference type="Proteomes" id="UP000764045">
    <property type="component" value="Unassembled WGS sequence"/>
</dbReference>
<protein>
    <submittedName>
        <fullName evidence="3">DUF3298 domain-containing protein</fullName>
    </submittedName>
</protein>
<dbReference type="AlphaFoldDB" id="A0A938WN46"/>
<dbReference type="PROSITE" id="PS51257">
    <property type="entry name" value="PROKAR_LIPOPROTEIN"/>
    <property type="match status" value="1"/>
</dbReference>
<dbReference type="InterPro" id="IPR021729">
    <property type="entry name" value="DUF3298"/>
</dbReference>
<proteinExistence type="predicted"/>